<accession>A0A0B0NN54</accession>
<keyword evidence="2" id="KW-1185">Reference proteome</keyword>
<sequence>MFTELSAYPYVFEWFKRAFRENE</sequence>
<evidence type="ECO:0000313" key="2">
    <source>
        <dbReference type="Proteomes" id="UP000032142"/>
    </source>
</evidence>
<dbReference type="AlphaFoldDB" id="A0A0B0NN54"/>
<evidence type="ECO:0000313" key="1">
    <source>
        <dbReference type="EMBL" id="KHG14250.1"/>
    </source>
</evidence>
<proteinExistence type="predicted"/>
<reference evidence="2" key="1">
    <citation type="submission" date="2014-09" db="EMBL/GenBank/DDBJ databases">
        <authorList>
            <person name="Mudge J."/>
            <person name="Ramaraj T."/>
            <person name="Lindquist I.E."/>
            <person name="Bharti A.K."/>
            <person name="Sundararajan A."/>
            <person name="Cameron C.T."/>
            <person name="Woodward J.E."/>
            <person name="May G.D."/>
            <person name="Brubaker C."/>
            <person name="Broadhvest J."/>
            <person name="Wilkins T.A."/>
        </authorList>
    </citation>
    <scope>NUCLEOTIDE SEQUENCE</scope>
    <source>
        <strain evidence="2">cv. AKA8401</strain>
    </source>
</reference>
<name>A0A0B0NN54_GOSAR</name>
<protein>
    <submittedName>
        <fullName evidence="1">Uncharacterized protein</fullName>
    </submittedName>
</protein>
<organism evidence="1 2">
    <name type="scientific">Gossypium arboreum</name>
    <name type="common">Tree cotton</name>
    <name type="synonym">Gossypium nanking</name>
    <dbReference type="NCBI Taxonomy" id="29729"/>
    <lineage>
        <taxon>Eukaryota</taxon>
        <taxon>Viridiplantae</taxon>
        <taxon>Streptophyta</taxon>
        <taxon>Embryophyta</taxon>
        <taxon>Tracheophyta</taxon>
        <taxon>Spermatophyta</taxon>
        <taxon>Magnoliopsida</taxon>
        <taxon>eudicotyledons</taxon>
        <taxon>Gunneridae</taxon>
        <taxon>Pentapetalae</taxon>
        <taxon>rosids</taxon>
        <taxon>malvids</taxon>
        <taxon>Malvales</taxon>
        <taxon>Malvaceae</taxon>
        <taxon>Malvoideae</taxon>
        <taxon>Gossypium</taxon>
    </lineage>
</organism>
<dbReference type="EMBL" id="KN401167">
    <property type="protein sequence ID" value="KHG14250.1"/>
    <property type="molecule type" value="Genomic_DNA"/>
</dbReference>
<gene>
    <name evidence="1" type="ORF">F383_08455</name>
</gene>
<dbReference type="Proteomes" id="UP000032142">
    <property type="component" value="Unassembled WGS sequence"/>
</dbReference>